<protein>
    <submittedName>
        <fullName evidence="2">DUF1992 domain-containing protein</fullName>
    </submittedName>
</protein>
<dbReference type="AlphaFoldDB" id="A0A372LBT7"/>
<evidence type="ECO:0000313" key="2">
    <source>
        <dbReference type="EMBL" id="RFU62920.1"/>
    </source>
</evidence>
<evidence type="ECO:0000313" key="3">
    <source>
        <dbReference type="Proteomes" id="UP000262939"/>
    </source>
</evidence>
<dbReference type="PANTHER" id="PTHR39158">
    <property type="entry name" value="OS08G0560600 PROTEIN"/>
    <property type="match status" value="1"/>
</dbReference>
<feature type="domain" description="DnaJ homologue subfamily C member 28 conserved" evidence="1">
    <location>
        <begin position="7"/>
        <end position="73"/>
    </location>
</feature>
<reference evidence="2 3" key="1">
    <citation type="submission" date="2018-08" db="EMBL/GenBank/DDBJ databases">
        <title>Bacillus chawlae sp. nov., Bacillus glennii sp. nov., and Bacillus saganii sp. nov. Isolated from the Vehicle Assembly Building at Kennedy Space Center where the Viking Spacecraft were Assembled.</title>
        <authorList>
            <person name="Seuylemezian A."/>
            <person name="Vaishampayan P."/>
        </authorList>
    </citation>
    <scope>NUCLEOTIDE SEQUENCE [LARGE SCALE GENOMIC DNA]</scope>
    <source>
        <strain evidence="2 3">V44-8</strain>
    </source>
</reference>
<dbReference type="EMBL" id="QVTD01000008">
    <property type="protein sequence ID" value="RFU62920.1"/>
    <property type="molecule type" value="Genomic_DNA"/>
</dbReference>
<comment type="caution">
    <text evidence="2">The sequence shown here is derived from an EMBL/GenBank/DDBJ whole genome shotgun (WGS) entry which is preliminary data.</text>
</comment>
<accession>A0A372LBT7</accession>
<keyword evidence="3" id="KW-1185">Reference proteome</keyword>
<dbReference type="InterPro" id="IPR018961">
    <property type="entry name" value="DnaJ_homolog_subfam-C_membr-28"/>
</dbReference>
<dbReference type="RefSeq" id="WP_117323047.1">
    <property type="nucleotide sequence ID" value="NZ_QVTD01000008.1"/>
</dbReference>
<dbReference type="PANTHER" id="PTHR39158:SF1">
    <property type="entry name" value="DNAJ HOMOLOG SUBFAMILY C MEMBER 28"/>
    <property type="match status" value="1"/>
</dbReference>
<evidence type="ECO:0000259" key="1">
    <source>
        <dbReference type="Pfam" id="PF09350"/>
    </source>
</evidence>
<name>A0A372LBT7_9BACI</name>
<proteinExistence type="predicted"/>
<dbReference type="InterPro" id="IPR052573">
    <property type="entry name" value="DnaJ_C_subfamily_28"/>
</dbReference>
<dbReference type="Proteomes" id="UP000262939">
    <property type="component" value="Unassembled WGS sequence"/>
</dbReference>
<dbReference type="OrthoDB" id="9798476at2"/>
<dbReference type="Pfam" id="PF09350">
    <property type="entry name" value="DJC28_CD"/>
    <property type="match status" value="1"/>
</dbReference>
<gene>
    <name evidence="2" type="ORF">D0466_13295</name>
</gene>
<organism evidence="2 3">
    <name type="scientific">Peribacillus glennii</name>
    <dbReference type="NCBI Taxonomy" id="2303991"/>
    <lineage>
        <taxon>Bacteria</taxon>
        <taxon>Bacillati</taxon>
        <taxon>Bacillota</taxon>
        <taxon>Bacilli</taxon>
        <taxon>Bacillales</taxon>
        <taxon>Bacillaceae</taxon>
        <taxon>Peribacillus</taxon>
    </lineage>
</organism>
<sequence length="123" mass="14419">MDFVHIVAEDKIRKAIEDGEFDHLPGKGQPLVLDDMAGISPELRMAYKMLINAGMLEEENDYRKEMMRIEDLIASCDEDAERKKLQKQLNEKLLSFNKVMKKRNVSNSNAFKQYQHKIDRLFE</sequence>